<organism evidence="5">
    <name type="scientific">Zea mays</name>
    <name type="common">Maize</name>
    <dbReference type="NCBI Taxonomy" id="4577"/>
    <lineage>
        <taxon>Eukaryota</taxon>
        <taxon>Viridiplantae</taxon>
        <taxon>Streptophyta</taxon>
        <taxon>Embryophyta</taxon>
        <taxon>Tracheophyta</taxon>
        <taxon>Spermatophyta</taxon>
        <taxon>Magnoliopsida</taxon>
        <taxon>Liliopsida</taxon>
        <taxon>Poales</taxon>
        <taxon>Poaceae</taxon>
        <taxon>PACMAD clade</taxon>
        <taxon>Panicoideae</taxon>
        <taxon>Andropogonodae</taxon>
        <taxon>Andropogoneae</taxon>
        <taxon>Tripsacinae</taxon>
        <taxon>Zea</taxon>
    </lineage>
</organism>
<dbReference type="GO" id="GO:0004518">
    <property type="term" value="F:nuclease activity"/>
    <property type="evidence" value="ECO:0007669"/>
    <property type="project" value="UniProtKB-KW"/>
</dbReference>
<dbReference type="PANTHER" id="PTHR12814">
    <property type="entry name" value="RNA-BINDING PROTEIN NOB1"/>
    <property type="match status" value="1"/>
</dbReference>
<keyword evidence="1" id="KW-0540">Nuclease</keyword>
<evidence type="ECO:0000256" key="2">
    <source>
        <dbReference type="ARBA" id="ARBA00022723"/>
    </source>
</evidence>
<dbReference type="GO" id="GO:0046872">
    <property type="term" value="F:metal ion binding"/>
    <property type="evidence" value="ECO:0007669"/>
    <property type="project" value="UniProtKB-KW"/>
</dbReference>
<evidence type="ECO:0000256" key="3">
    <source>
        <dbReference type="ARBA" id="ARBA00022801"/>
    </source>
</evidence>
<sequence length="91" mass="10073">MDKGKSVVAELAASFSDVLVTPREPPEPQAKSFLPSPSFFTKFARETGDTQTLSDVDINIIALAYMSEAEIHGTSHLREHPPPLKILEYFL</sequence>
<protein>
    <recommendedName>
        <fullName evidence="4">Ribonuclease PIN domain-containing protein</fullName>
    </recommendedName>
</protein>
<name>C0PLJ1_MAIZE</name>
<dbReference type="Pfam" id="PF17146">
    <property type="entry name" value="PIN_6"/>
    <property type="match status" value="1"/>
</dbReference>
<evidence type="ECO:0000313" key="5">
    <source>
        <dbReference type="EMBL" id="ACN36057.1"/>
    </source>
</evidence>
<dbReference type="PANTHER" id="PTHR12814:SF2">
    <property type="entry name" value="RNA-BINDING PROTEIN NOB1"/>
    <property type="match status" value="1"/>
</dbReference>
<keyword evidence="2" id="KW-0479">Metal-binding</keyword>
<dbReference type="AlphaFoldDB" id="C0PLJ1"/>
<dbReference type="GO" id="GO:0016787">
    <property type="term" value="F:hydrolase activity"/>
    <property type="evidence" value="ECO:0007669"/>
    <property type="project" value="UniProtKB-KW"/>
</dbReference>
<reference evidence="5" key="1">
    <citation type="journal article" date="2009" name="PLoS Genet.">
        <title>Sequencing, mapping, and analysis of 27,455 maize full-length cDNAs.</title>
        <authorList>
            <person name="Soderlund C."/>
            <person name="Descour A."/>
            <person name="Kudrna D."/>
            <person name="Bomhoff M."/>
            <person name="Boyd L."/>
            <person name="Currie J."/>
            <person name="Angelova A."/>
            <person name="Collura K."/>
            <person name="Wissotski M."/>
            <person name="Ashley E."/>
            <person name="Morrow D."/>
            <person name="Fernandes J."/>
            <person name="Walbot V."/>
            <person name="Yu Y."/>
        </authorList>
    </citation>
    <scope>NUCLEOTIDE SEQUENCE</scope>
    <source>
        <strain evidence="5">B73</strain>
    </source>
</reference>
<dbReference type="InterPro" id="IPR039907">
    <property type="entry name" value="NOB1"/>
</dbReference>
<evidence type="ECO:0000259" key="4">
    <source>
        <dbReference type="Pfam" id="PF17146"/>
    </source>
</evidence>
<accession>C0PLJ1</accession>
<dbReference type="EMBL" id="BT069160">
    <property type="protein sequence ID" value="ACN36057.1"/>
    <property type="molecule type" value="mRNA"/>
</dbReference>
<dbReference type="InterPro" id="IPR033411">
    <property type="entry name" value="Ribonuclease_PIN"/>
</dbReference>
<keyword evidence="3" id="KW-0378">Hydrolase</keyword>
<evidence type="ECO:0000256" key="1">
    <source>
        <dbReference type="ARBA" id="ARBA00022722"/>
    </source>
</evidence>
<dbReference type="ExpressionAtlas" id="C0PLJ1">
    <property type="expression patterns" value="baseline and differential"/>
</dbReference>
<dbReference type="Gene3D" id="3.40.50.1010">
    <property type="entry name" value="5'-nuclease"/>
    <property type="match status" value="1"/>
</dbReference>
<proteinExistence type="evidence at transcript level"/>
<feature type="domain" description="Ribonuclease PIN" evidence="4">
    <location>
        <begin position="38"/>
        <end position="65"/>
    </location>
</feature>